<protein>
    <submittedName>
        <fullName evidence="1">Uncharacterized protein</fullName>
    </submittedName>
</protein>
<reference evidence="1 2" key="1">
    <citation type="journal article" date="2018" name="Sci. Rep.">
        <title>Genomic signatures of local adaptation to the degree of environmental predictability in rotifers.</title>
        <authorList>
            <person name="Franch-Gras L."/>
            <person name="Hahn C."/>
            <person name="Garcia-Roger E.M."/>
            <person name="Carmona M.J."/>
            <person name="Serra M."/>
            <person name="Gomez A."/>
        </authorList>
    </citation>
    <scope>NUCLEOTIDE SEQUENCE [LARGE SCALE GENOMIC DNA]</scope>
    <source>
        <strain evidence="1">HYR1</strain>
    </source>
</reference>
<dbReference type="Proteomes" id="UP000276133">
    <property type="component" value="Unassembled WGS sequence"/>
</dbReference>
<dbReference type="AlphaFoldDB" id="A0A3M7QB91"/>
<evidence type="ECO:0000313" key="1">
    <source>
        <dbReference type="EMBL" id="RNA08241.1"/>
    </source>
</evidence>
<name>A0A3M7QB91_BRAPC</name>
<proteinExistence type="predicted"/>
<sequence>MTPSQLNFTDILTNINFSLLQLNKQKTGLDINFSDYDLKKGAKIINKNDHTPLHQNKAYPREPNFLNLWSNSKSLEKKKVLNNSFSYFSQYFNN</sequence>
<gene>
    <name evidence="1" type="ORF">BpHYR1_009276</name>
</gene>
<comment type="caution">
    <text evidence="1">The sequence shown here is derived from an EMBL/GenBank/DDBJ whole genome shotgun (WGS) entry which is preliminary data.</text>
</comment>
<evidence type="ECO:0000313" key="2">
    <source>
        <dbReference type="Proteomes" id="UP000276133"/>
    </source>
</evidence>
<keyword evidence="2" id="KW-1185">Reference proteome</keyword>
<dbReference type="EMBL" id="REGN01006805">
    <property type="protein sequence ID" value="RNA08241.1"/>
    <property type="molecule type" value="Genomic_DNA"/>
</dbReference>
<accession>A0A3M7QB91</accession>
<organism evidence="1 2">
    <name type="scientific">Brachionus plicatilis</name>
    <name type="common">Marine rotifer</name>
    <name type="synonym">Brachionus muelleri</name>
    <dbReference type="NCBI Taxonomy" id="10195"/>
    <lineage>
        <taxon>Eukaryota</taxon>
        <taxon>Metazoa</taxon>
        <taxon>Spiralia</taxon>
        <taxon>Gnathifera</taxon>
        <taxon>Rotifera</taxon>
        <taxon>Eurotatoria</taxon>
        <taxon>Monogononta</taxon>
        <taxon>Pseudotrocha</taxon>
        <taxon>Ploima</taxon>
        <taxon>Brachionidae</taxon>
        <taxon>Brachionus</taxon>
    </lineage>
</organism>